<proteinExistence type="predicted"/>
<gene>
    <name evidence="2" type="ORF">DVH24_038933</name>
</gene>
<organism evidence="2 3">
    <name type="scientific">Malus domestica</name>
    <name type="common">Apple</name>
    <name type="synonym">Pyrus malus</name>
    <dbReference type="NCBI Taxonomy" id="3750"/>
    <lineage>
        <taxon>Eukaryota</taxon>
        <taxon>Viridiplantae</taxon>
        <taxon>Streptophyta</taxon>
        <taxon>Embryophyta</taxon>
        <taxon>Tracheophyta</taxon>
        <taxon>Spermatophyta</taxon>
        <taxon>Magnoliopsida</taxon>
        <taxon>eudicotyledons</taxon>
        <taxon>Gunneridae</taxon>
        <taxon>Pentapetalae</taxon>
        <taxon>rosids</taxon>
        <taxon>fabids</taxon>
        <taxon>Rosales</taxon>
        <taxon>Rosaceae</taxon>
        <taxon>Amygdaloideae</taxon>
        <taxon>Maleae</taxon>
        <taxon>Malus</taxon>
    </lineage>
</organism>
<sequence length="95" mass="10186">MDASSSKSTTGQVITLTEEVATLKGQPTAQQAAREAKAAAQEAWEAEIVAQFSAQDEKMSMILRALQMFGLQIPMPAHDLDPSSTSQPLRPANTQ</sequence>
<dbReference type="EMBL" id="RDQH01000329">
    <property type="protein sequence ID" value="RXI04659.1"/>
    <property type="molecule type" value="Genomic_DNA"/>
</dbReference>
<protein>
    <submittedName>
        <fullName evidence="2">Uncharacterized protein</fullName>
    </submittedName>
</protein>
<evidence type="ECO:0000313" key="2">
    <source>
        <dbReference type="EMBL" id="RXI04659.1"/>
    </source>
</evidence>
<evidence type="ECO:0000313" key="3">
    <source>
        <dbReference type="Proteomes" id="UP000290289"/>
    </source>
</evidence>
<accession>A0A498K8Q2</accession>
<feature type="compositionally biased region" description="Polar residues" evidence="1">
    <location>
        <begin position="82"/>
        <end position="95"/>
    </location>
</feature>
<dbReference type="AlphaFoldDB" id="A0A498K8Q2"/>
<dbReference type="Proteomes" id="UP000290289">
    <property type="component" value="Chromosome 3"/>
</dbReference>
<evidence type="ECO:0000256" key="1">
    <source>
        <dbReference type="SAM" id="MobiDB-lite"/>
    </source>
</evidence>
<name>A0A498K8Q2_MALDO</name>
<keyword evidence="3" id="KW-1185">Reference proteome</keyword>
<feature type="region of interest" description="Disordered" evidence="1">
    <location>
        <begin position="75"/>
        <end position="95"/>
    </location>
</feature>
<comment type="caution">
    <text evidence="2">The sequence shown here is derived from an EMBL/GenBank/DDBJ whole genome shotgun (WGS) entry which is preliminary data.</text>
</comment>
<reference evidence="2 3" key="1">
    <citation type="submission" date="2018-10" db="EMBL/GenBank/DDBJ databases">
        <title>A high-quality apple genome assembly.</title>
        <authorList>
            <person name="Hu J."/>
        </authorList>
    </citation>
    <scope>NUCLEOTIDE SEQUENCE [LARGE SCALE GENOMIC DNA]</scope>
    <source>
        <strain evidence="3">cv. HFTH1</strain>
        <tissue evidence="2">Young leaf</tissue>
    </source>
</reference>